<protein>
    <submittedName>
        <fullName evidence="1">Uncharacterized protein</fullName>
    </submittedName>
</protein>
<accession>A0A370K930</accession>
<dbReference type="EMBL" id="QQSY01000002">
    <property type="protein sequence ID" value="RDI99154.1"/>
    <property type="molecule type" value="Genomic_DNA"/>
</dbReference>
<dbReference type="Proteomes" id="UP000254711">
    <property type="component" value="Unassembled WGS sequence"/>
</dbReference>
<sequence length="205" mass="22280">MSGLGLRARKGGAVAVGVAVAEGVPRVLLSTRLPTCDDEDRLSLEPYRMAADMPRSPEGRASDEAMAIVAEGRRRQDQMAAGNLHAMLRQLEAPGSKPAVAALLVNRAGWITDLLGYSLAWAQHVPVAENLAVRDALRFAARQCRIDLVELDEKSLPDLAVTTLGMSSIDIAARLRKLRPARGKPWRKEQKLACLAAWVALTNRR</sequence>
<evidence type="ECO:0000313" key="1">
    <source>
        <dbReference type="EMBL" id="RDI99154.1"/>
    </source>
</evidence>
<dbReference type="AlphaFoldDB" id="A0A370K930"/>
<name>A0A370K930_9GAMM</name>
<proteinExistence type="predicted"/>
<reference evidence="1 2" key="1">
    <citation type="submission" date="2018-07" db="EMBL/GenBank/DDBJ databases">
        <title>Dyella solisilvae sp. nov., isolated from the pine and broad-leaved mixed forest soil.</title>
        <authorList>
            <person name="Gao Z."/>
            <person name="Qiu L."/>
        </authorList>
    </citation>
    <scope>NUCLEOTIDE SEQUENCE [LARGE SCALE GENOMIC DNA]</scope>
    <source>
        <strain evidence="1 2">DHG54</strain>
    </source>
</reference>
<gene>
    <name evidence="1" type="ORF">DVT68_11815</name>
</gene>
<organism evidence="1 2">
    <name type="scientific">Dyella solisilvae</name>
    <dbReference type="NCBI Taxonomy" id="1920168"/>
    <lineage>
        <taxon>Bacteria</taxon>
        <taxon>Pseudomonadati</taxon>
        <taxon>Pseudomonadota</taxon>
        <taxon>Gammaproteobacteria</taxon>
        <taxon>Lysobacterales</taxon>
        <taxon>Rhodanobacteraceae</taxon>
        <taxon>Dyella</taxon>
    </lineage>
</organism>
<keyword evidence="2" id="KW-1185">Reference proteome</keyword>
<evidence type="ECO:0000313" key="2">
    <source>
        <dbReference type="Proteomes" id="UP000254711"/>
    </source>
</evidence>
<comment type="caution">
    <text evidence="1">The sequence shown here is derived from an EMBL/GenBank/DDBJ whole genome shotgun (WGS) entry which is preliminary data.</text>
</comment>